<organism evidence="2 3">
    <name type="scientific">Sporichthya brevicatena</name>
    <dbReference type="NCBI Taxonomy" id="171442"/>
    <lineage>
        <taxon>Bacteria</taxon>
        <taxon>Bacillati</taxon>
        <taxon>Actinomycetota</taxon>
        <taxon>Actinomycetes</taxon>
        <taxon>Sporichthyales</taxon>
        <taxon>Sporichthyaceae</taxon>
        <taxon>Sporichthya</taxon>
    </lineage>
</organism>
<comment type="caution">
    <text evidence="2">The sequence shown here is derived from an EMBL/GenBank/DDBJ whole genome shotgun (WGS) entry which is preliminary data.</text>
</comment>
<evidence type="ECO:0000313" key="2">
    <source>
        <dbReference type="EMBL" id="GAA0629025.1"/>
    </source>
</evidence>
<gene>
    <name evidence="2" type="ORF">GCM10009547_35830</name>
</gene>
<dbReference type="EMBL" id="BAAAHE010000035">
    <property type="protein sequence ID" value="GAA0629025.1"/>
    <property type="molecule type" value="Genomic_DNA"/>
</dbReference>
<sequence>MQISMSSRVSAAVGAGLGLAALLGSVVAAPAAVAGTNEQSDVLTTFDSIVIQGRTGFDTRTGKTIELEPAKVINNLVDAVTGAVVGAGTMKSVVIEGGPTDSVRSCIKSTERAGLTAYLPSTKYVRFENGSVQFQYHAYRLAGARKMGVGRTTQWEVCSKGGGDLDSGRLRRVGTGMALADQTESRRIGFAWQTGKTPEDYSLGLGFKVERKPVSINASITQHPSDKLLGSFRAPYESYMNDVELNAVNAWWQDNCIGRWYGCFRNSGSQDFQGAIAHGLWEFPAGTEPGVVAFHFTPYVSK</sequence>
<reference evidence="3" key="1">
    <citation type="journal article" date="2019" name="Int. J. Syst. Evol. Microbiol.">
        <title>The Global Catalogue of Microorganisms (GCM) 10K type strain sequencing project: providing services to taxonomists for standard genome sequencing and annotation.</title>
        <authorList>
            <consortium name="The Broad Institute Genomics Platform"/>
            <consortium name="The Broad Institute Genome Sequencing Center for Infectious Disease"/>
            <person name="Wu L."/>
            <person name="Ma J."/>
        </authorList>
    </citation>
    <scope>NUCLEOTIDE SEQUENCE [LARGE SCALE GENOMIC DNA]</scope>
    <source>
        <strain evidence="3">JCM 10671</strain>
    </source>
</reference>
<dbReference type="Proteomes" id="UP001500957">
    <property type="component" value="Unassembled WGS sequence"/>
</dbReference>
<keyword evidence="3" id="KW-1185">Reference proteome</keyword>
<evidence type="ECO:0000256" key="1">
    <source>
        <dbReference type="SAM" id="SignalP"/>
    </source>
</evidence>
<feature type="signal peptide" evidence="1">
    <location>
        <begin position="1"/>
        <end position="34"/>
    </location>
</feature>
<accession>A0ABP3S8J8</accession>
<name>A0ABP3S8J8_9ACTN</name>
<evidence type="ECO:0000313" key="3">
    <source>
        <dbReference type="Proteomes" id="UP001500957"/>
    </source>
</evidence>
<keyword evidence="1" id="KW-0732">Signal</keyword>
<protein>
    <submittedName>
        <fullName evidence="2">Uncharacterized protein</fullName>
    </submittedName>
</protein>
<proteinExistence type="predicted"/>
<feature type="chain" id="PRO_5047043019" evidence="1">
    <location>
        <begin position="35"/>
        <end position="302"/>
    </location>
</feature>